<proteinExistence type="predicted"/>
<accession>A0A078B7A3</accession>
<name>A0A078B7A3_STYLE</name>
<evidence type="ECO:0000313" key="1">
    <source>
        <dbReference type="EMBL" id="CDW89438.1"/>
    </source>
</evidence>
<protein>
    <submittedName>
        <fullName evidence="1">Uncharacterized protein</fullName>
    </submittedName>
</protein>
<evidence type="ECO:0000313" key="2">
    <source>
        <dbReference type="Proteomes" id="UP000039865"/>
    </source>
</evidence>
<dbReference type="AlphaFoldDB" id="A0A078B7A3"/>
<dbReference type="InParanoid" id="A0A078B7A3"/>
<keyword evidence="2" id="KW-1185">Reference proteome</keyword>
<dbReference type="Proteomes" id="UP000039865">
    <property type="component" value="Unassembled WGS sequence"/>
</dbReference>
<reference evidence="1 2" key="1">
    <citation type="submission" date="2014-06" db="EMBL/GenBank/DDBJ databases">
        <authorList>
            <person name="Swart Estienne"/>
        </authorList>
    </citation>
    <scope>NUCLEOTIDE SEQUENCE [LARGE SCALE GENOMIC DNA]</scope>
    <source>
        <strain evidence="1 2">130c</strain>
    </source>
</reference>
<organism evidence="1 2">
    <name type="scientific">Stylonychia lemnae</name>
    <name type="common">Ciliate</name>
    <dbReference type="NCBI Taxonomy" id="5949"/>
    <lineage>
        <taxon>Eukaryota</taxon>
        <taxon>Sar</taxon>
        <taxon>Alveolata</taxon>
        <taxon>Ciliophora</taxon>
        <taxon>Intramacronucleata</taxon>
        <taxon>Spirotrichea</taxon>
        <taxon>Stichotrichia</taxon>
        <taxon>Sporadotrichida</taxon>
        <taxon>Oxytrichidae</taxon>
        <taxon>Stylonychinae</taxon>
        <taxon>Stylonychia</taxon>
    </lineage>
</organism>
<dbReference type="EMBL" id="CCKQ01017547">
    <property type="protein sequence ID" value="CDW89438.1"/>
    <property type="molecule type" value="Genomic_DNA"/>
</dbReference>
<gene>
    <name evidence="1" type="primary">Contig3551.g3788</name>
    <name evidence="1" type="ORF">STYLEM_18571</name>
</gene>
<sequence length="64" mass="7043">MVATFANKLHNPKAVPANLVGNIIALIKQQILQAALIPNLASKMEAGIKQPYYLYQNTISIDHQ</sequence>